<evidence type="ECO:0000259" key="1">
    <source>
        <dbReference type="Pfam" id="PF00535"/>
    </source>
</evidence>
<gene>
    <name evidence="2" type="ORF">DPR02_29760</name>
</gene>
<accession>A0AAQ0F7T2</accession>
<dbReference type="PANTHER" id="PTHR43179">
    <property type="entry name" value="RHAMNOSYLTRANSFERASE WBBL"/>
    <property type="match status" value="1"/>
</dbReference>
<dbReference type="SUPFAM" id="SSF53448">
    <property type="entry name" value="Nucleotide-diphospho-sugar transferases"/>
    <property type="match status" value="2"/>
</dbReference>
<dbReference type="InterPro" id="IPR001173">
    <property type="entry name" value="Glyco_trans_2-like"/>
</dbReference>
<protein>
    <submittedName>
        <fullName evidence="2">Glycosyltransferase family 2 protein</fullName>
    </submittedName>
</protein>
<sequence>MVHRSANAIAINELWQHYCAAFDQRSEDAQYLNWVREFDSPTEEDQTAIRSAIEQSANSPLVSVVVPVYRPNCEWLRQAVESVLTQSYPHWELCIADDGSADPDVTALLDEYRSNDARIKVVHLSTNGGISAASNSALALATGAWIALLDQDDLLAEHALFWIADAIKRLPHARLIYSDEDKIDETGARSDPYFKSDWNRDLFYSHNMICHLAAYAHPLIIEVGGFRTEFDGAQDYDLALRCIERLPATSIHHIPRILYHWRIHGGSTASDTNAKPYALAAGQRALDSHFKRGNIAAHVELDGSAYRVRYPLPSDLPLVSLLIPTRNQTELLRVCVESILSRTQYPNFEILIIDNGSDDPDTLQYLRDIASEPKIRILDDPREFNYSRLNNLGVQHARGTILGLVNNDIEVINSDWLTELVSHAVRPEVGAVGARLWYSDETIQHAGVVLGIHGIAGHVHRFLPKGSRGVRDRACLIQSYSAVTGACLFVRKALYEEVGGLNEVDLAVACNDVDFCLRLREAGYSNIWTPYAELFHHESASRGLDDAPEKIERSAREVAYMQRTWGEQLLDDPAYNPNLNLDAEDFSYAWPPRISPARTALARHHAERPVIPT</sequence>
<feature type="domain" description="Glycosyltransferase 2-like" evidence="1">
    <location>
        <begin position="320"/>
        <end position="445"/>
    </location>
</feature>
<dbReference type="AlphaFoldDB" id="A0AAQ0F7T2"/>
<dbReference type="Proteomes" id="UP000248899">
    <property type="component" value="Unassembled WGS sequence"/>
</dbReference>
<reference evidence="2 3" key="1">
    <citation type="submission" date="2018-06" db="EMBL/GenBank/DDBJ databases">
        <title>Towards the identification of Burkholderia cepacia strain which caused fatal septicemia.</title>
        <authorList>
            <person name="Bui L.A.T."/>
            <person name="Zakharova I.B."/>
            <person name="Shpak I.M."/>
            <person name="Teteryatnikova N."/>
            <person name="Ustinov D.V."/>
            <person name="Kuzyutina Y.A."/>
            <person name="Nguyen H.N."/>
            <person name="Antonov A.S."/>
            <person name="Avdyusheva E.F."/>
            <person name="Victorov D.V."/>
        </authorList>
    </citation>
    <scope>NUCLEOTIDE SEQUENCE [LARGE SCALE GENOMIC DNA]</scope>
    <source>
        <strain evidence="2 3">PT02</strain>
    </source>
</reference>
<dbReference type="PANTHER" id="PTHR43179:SF7">
    <property type="entry name" value="RHAMNOSYLTRANSFERASE WBBL"/>
    <property type="match status" value="1"/>
</dbReference>
<dbReference type="CDD" id="cd04186">
    <property type="entry name" value="GT_2_like_c"/>
    <property type="match status" value="1"/>
</dbReference>
<evidence type="ECO:0000313" key="3">
    <source>
        <dbReference type="Proteomes" id="UP000248899"/>
    </source>
</evidence>
<dbReference type="GO" id="GO:0016757">
    <property type="term" value="F:glycosyltransferase activity"/>
    <property type="evidence" value="ECO:0007669"/>
    <property type="project" value="UniProtKB-KW"/>
</dbReference>
<proteinExistence type="predicted"/>
<organism evidence="2 3">
    <name type="scientific">Burkholderia cepacia</name>
    <name type="common">Pseudomonas cepacia</name>
    <dbReference type="NCBI Taxonomy" id="292"/>
    <lineage>
        <taxon>Bacteria</taxon>
        <taxon>Pseudomonadati</taxon>
        <taxon>Pseudomonadota</taxon>
        <taxon>Betaproteobacteria</taxon>
        <taxon>Burkholderiales</taxon>
        <taxon>Burkholderiaceae</taxon>
        <taxon>Burkholderia</taxon>
        <taxon>Burkholderia cepacia complex</taxon>
    </lineage>
</organism>
<dbReference type="CDD" id="cd04184">
    <property type="entry name" value="GT2_RfbC_Mx_like"/>
    <property type="match status" value="1"/>
</dbReference>
<name>A0AAQ0F7T2_BURCE</name>
<feature type="domain" description="Glycosyltransferase 2-like" evidence="1">
    <location>
        <begin position="63"/>
        <end position="218"/>
    </location>
</feature>
<dbReference type="InterPro" id="IPR029044">
    <property type="entry name" value="Nucleotide-diphossugar_trans"/>
</dbReference>
<evidence type="ECO:0000313" key="2">
    <source>
        <dbReference type="EMBL" id="RAQ03333.1"/>
    </source>
</evidence>
<dbReference type="Pfam" id="PF00535">
    <property type="entry name" value="Glycos_transf_2"/>
    <property type="match status" value="2"/>
</dbReference>
<dbReference type="EMBL" id="QLUZ01000023">
    <property type="protein sequence ID" value="RAQ03333.1"/>
    <property type="molecule type" value="Genomic_DNA"/>
</dbReference>
<comment type="caution">
    <text evidence="2">The sequence shown here is derived from an EMBL/GenBank/DDBJ whole genome shotgun (WGS) entry which is preliminary data.</text>
</comment>
<dbReference type="Gene3D" id="3.90.550.10">
    <property type="entry name" value="Spore Coat Polysaccharide Biosynthesis Protein SpsA, Chain A"/>
    <property type="match status" value="2"/>
</dbReference>